<accession>A0A9X2K119</accession>
<organism evidence="1 2">
    <name type="scientific">Nonomuraea thailandensis</name>
    <dbReference type="NCBI Taxonomy" id="1188745"/>
    <lineage>
        <taxon>Bacteria</taxon>
        <taxon>Bacillati</taxon>
        <taxon>Actinomycetota</taxon>
        <taxon>Actinomycetes</taxon>
        <taxon>Streptosporangiales</taxon>
        <taxon>Streptosporangiaceae</taxon>
        <taxon>Nonomuraea</taxon>
    </lineage>
</organism>
<sequence>MLPTCIRRFRADLDARAPDGVIFAQGSRFGGHTLYVKDGSLRYCYNFLGADERTFVSDRPLPTGPLTAGVDFTKEGEQPQGVAHGTLRLFSGDQIAHPDKAAATTPRCHL</sequence>
<keyword evidence="2" id="KW-1185">Reference proteome</keyword>
<reference evidence="1" key="1">
    <citation type="submission" date="2022-06" db="EMBL/GenBank/DDBJ databases">
        <title>Sequencing the genomes of 1000 actinobacteria strains.</title>
        <authorList>
            <person name="Klenk H.-P."/>
        </authorList>
    </citation>
    <scope>NUCLEOTIDE SEQUENCE</scope>
    <source>
        <strain evidence="1">DSM 46694</strain>
    </source>
</reference>
<evidence type="ECO:0000313" key="2">
    <source>
        <dbReference type="Proteomes" id="UP001139648"/>
    </source>
</evidence>
<name>A0A9X2K119_9ACTN</name>
<gene>
    <name evidence="1" type="ORF">HD597_002934</name>
</gene>
<evidence type="ECO:0000313" key="1">
    <source>
        <dbReference type="EMBL" id="MCP2355914.1"/>
    </source>
</evidence>
<dbReference type="AlphaFoldDB" id="A0A9X2K119"/>
<proteinExistence type="predicted"/>
<dbReference type="EMBL" id="JAMZEB010000002">
    <property type="protein sequence ID" value="MCP2355914.1"/>
    <property type="molecule type" value="Genomic_DNA"/>
</dbReference>
<protein>
    <submittedName>
        <fullName evidence="1">Uncharacterized protein</fullName>
    </submittedName>
</protein>
<dbReference type="Proteomes" id="UP001139648">
    <property type="component" value="Unassembled WGS sequence"/>
</dbReference>
<comment type="caution">
    <text evidence="1">The sequence shown here is derived from an EMBL/GenBank/DDBJ whole genome shotgun (WGS) entry which is preliminary data.</text>
</comment>
<dbReference type="RefSeq" id="WP_253742611.1">
    <property type="nucleotide sequence ID" value="NZ_BAABKA010000001.1"/>
</dbReference>